<dbReference type="SUPFAM" id="SSF101116">
    <property type="entry name" value="Flagellar export chaperone FliS"/>
    <property type="match status" value="1"/>
</dbReference>
<keyword evidence="8" id="KW-1185">Reference proteome</keyword>
<comment type="subcellular location">
    <subcellularLocation>
        <location evidence="1 6">Cytoplasm</location>
        <location evidence="1 6">Cytosol</location>
    </subcellularLocation>
</comment>
<keyword evidence="4 6" id="KW-1005">Bacterial flagellum biogenesis</keyword>
<dbReference type="NCBIfam" id="TIGR00208">
    <property type="entry name" value="fliS"/>
    <property type="match status" value="1"/>
</dbReference>
<organism evidence="7 8">
    <name type="scientific">Pollutimonas bauzanensis</name>
    <dbReference type="NCBI Taxonomy" id="658167"/>
    <lineage>
        <taxon>Bacteria</taxon>
        <taxon>Pseudomonadati</taxon>
        <taxon>Pseudomonadota</taxon>
        <taxon>Betaproteobacteria</taxon>
        <taxon>Burkholderiales</taxon>
        <taxon>Alcaligenaceae</taxon>
        <taxon>Pollutimonas</taxon>
    </lineage>
</organism>
<evidence type="ECO:0000313" key="8">
    <source>
        <dbReference type="Proteomes" id="UP000184226"/>
    </source>
</evidence>
<keyword evidence="7" id="KW-0966">Cell projection</keyword>
<dbReference type="RefSeq" id="WP_073106301.1">
    <property type="nucleotide sequence ID" value="NZ_FQXE01000012.1"/>
</dbReference>
<dbReference type="EMBL" id="FQXE01000012">
    <property type="protein sequence ID" value="SHI18948.1"/>
    <property type="molecule type" value="Genomic_DNA"/>
</dbReference>
<keyword evidence="7" id="KW-0282">Flagellum</keyword>
<evidence type="ECO:0000256" key="4">
    <source>
        <dbReference type="ARBA" id="ARBA00022795"/>
    </source>
</evidence>
<keyword evidence="5" id="KW-0143">Chaperone</keyword>
<name>A0A1M5Z4A7_9BURK</name>
<evidence type="ECO:0000256" key="5">
    <source>
        <dbReference type="ARBA" id="ARBA00023186"/>
    </source>
</evidence>
<dbReference type="STRING" id="658167.SAMN04488135_11256"/>
<dbReference type="Pfam" id="PF02561">
    <property type="entry name" value="FliS"/>
    <property type="match status" value="1"/>
</dbReference>
<dbReference type="Proteomes" id="UP000184226">
    <property type="component" value="Unassembled WGS sequence"/>
</dbReference>
<dbReference type="PANTHER" id="PTHR34773">
    <property type="entry name" value="FLAGELLAR SECRETION CHAPERONE FLIS"/>
    <property type="match status" value="1"/>
</dbReference>
<evidence type="ECO:0000256" key="2">
    <source>
        <dbReference type="ARBA" id="ARBA00008787"/>
    </source>
</evidence>
<dbReference type="InterPro" id="IPR036584">
    <property type="entry name" value="FliS_sf"/>
</dbReference>
<keyword evidence="7" id="KW-0969">Cilium</keyword>
<evidence type="ECO:0000256" key="1">
    <source>
        <dbReference type="ARBA" id="ARBA00004514"/>
    </source>
</evidence>
<keyword evidence="3 6" id="KW-0963">Cytoplasm</keyword>
<protein>
    <recommendedName>
        <fullName evidence="6">Flagellar secretion chaperone FliS</fullName>
    </recommendedName>
</protein>
<dbReference type="PIRSF" id="PIRSF039090">
    <property type="entry name" value="Flis"/>
    <property type="match status" value="1"/>
</dbReference>
<evidence type="ECO:0000256" key="3">
    <source>
        <dbReference type="ARBA" id="ARBA00022490"/>
    </source>
</evidence>
<dbReference type="Gene3D" id="1.20.120.340">
    <property type="entry name" value="Flagellar protein FliS"/>
    <property type="match status" value="1"/>
</dbReference>
<accession>A0A1M5Z4A7</accession>
<dbReference type="GO" id="GO:0044780">
    <property type="term" value="P:bacterial-type flagellum assembly"/>
    <property type="evidence" value="ECO:0007669"/>
    <property type="project" value="InterPro"/>
</dbReference>
<dbReference type="InterPro" id="IPR003713">
    <property type="entry name" value="FliS"/>
</dbReference>
<reference evidence="7 8" key="1">
    <citation type="submission" date="2016-11" db="EMBL/GenBank/DDBJ databases">
        <authorList>
            <person name="Jaros S."/>
            <person name="Januszkiewicz K."/>
            <person name="Wedrychowicz H."/>
        </authorList>
    </citation>
    <scope>NUCLEOTIDE SEQUENCE [LARGE SCALE GENOMIC DNA]</scope>
    <source>
        <strain evidence="7 8">CGMCC 1.10190</strain>
    </source>
</reference>
<sequence>MTYASARGPRRQHSIQAYANIGLETEVLSASPEHLITLLFNGAQAAILKARLHMESNNLEGRGMAISKAIDIVDSGLKASVDRESGGELATNLVATYELIIRNLLLANLNADLEKLALAERLLIDIGSAWRAAVDPRIEAEASQTA</sequence>
<comment type="similarity">
    <text evidence="2 6">Belongs to the FliS family.</text>
</comment>
<gene>
    <name evidence="7" type="ORF">SAMN04488135_11256</name>
</gene>
<dbReference type="PANTHER" id="PTHR34773:SF1">
    <property type="entry name" value="FLAGELLAR SECRETION CHAPERONE FLIS"/>
    <property type="match status" value="1"/>
</dbReference>
<dbReference type="GO" id="GO:0071973">
    <property type="term" value="P:bacterial-type flagellum-dependent cell motility"/>
    <property type="evidence" value="ECO:0007669"/>
    <property type="project" value="TreeGrafter"/>
</dbReference>
<proteinExistence type="inferred from homology"/>
<evidence type="ECO:0000256" key="6">
    <source>
        <dbReference type="PIRNR" id="PIRNR039090"/>
    </source>
</evidence>
<evidence type="ECO:0000313" key="7">
    <source>
        <dbReference type="EMBL" id="SHI18948.1"/>
    </source>
</evidence>
<dbReference type="OrthoDB" id="9792010at2"/>
<dbReference type="AlphaFoldDB" id="A0A1M5Z4A7"/>
<dbReference type="GO" id="GO:0005829">
    <property type="term" value="C:cytosol"/>
    <property type="evidence" value="ECO:0007669"/>
    <property type="project" value="UniProtKB-SubCell"/>
</dbReference>